<protein>
    <recommendedName>
        <fullName evidence="8">Peptidase A1 domain-containing protein</fullName>
    </recommendedName>
</protein>
<dbReference type="GO" id="GO:0006508">
    <property type="term" value="P:proteolysis"/>
    <property type="evidence" value="ECO:0007669"/>
    <property type="project" value="UniProtKB-KW"/>
</dbReference>
<name>A0AAD7TWX1_9APHY</name>
<dbReference type="PANTHER" id="PTHR47966:SF51">
    <property type="entry name" value="BETA-SITE APP-CLEAVING ENZYME, ISOFORM A-RELATED"/>
    <property type="match status" value="1"/>
</dbReference>
<evidence type="ECO:0000256" key="2">
    <source>
        <dbReference type="ARBA" id="ARBA00022670"/>
    </source>
</evidence>
<evidence type="ECO:0000256" key="6">
    <source>
        <dbReference type="RuleBase" id="RU000454"/>
    </source>
</evidence>
<feature type="chain" id="PRO_5041919139" description="Peptidase A1 domain-containing protein" evidence="7">
    <location>
        <begin position="20"/>
        <end position="424"/>
    </location>
</feature>
<keyword evidence="7" id="KW-0732">Signal</keyword>
<feature type="domain" description="Peptidase A1" evidence="8">
    <location>
        <begin position="113"/>
        <end position="421"/>
    </location>
</feature>
<keyword evidence="2 6" id="KW-0645">Protease</keyword>
<feature type="signal peptide" evidence="7">
    <location>
        <begin position="1"/>
        <end position="19"/>
    </location>
</feature>
<evidence type="ECO:0000256" key="3">
    <source>
        <dbReference type="ARBA" id="ARBA00022750"/>
    </source>
</evidence>
<evidence type="ECO:0000256" key="4">
    <source>
        <dbReference type="ARBA" id="ARBA00022801"/>
    </source>
</evidence>
<dbReference type="InterPro" id="IPR033121">
    <property type="entry name" value="PEPTIDASE_A1"/>
</dbReference>
<dbReference type="PRINTS" id="PR00792">
    <property type="entry name" value="PEPSIN"/>
</dbReference>
<dbReference type="Proteomes" id="UP001215151">
    <property type="component" value="Unassembled WGS sequence"/>
</dbReference>
<reference evidence="9" key="1">
    <citation type="submission" date="2022-11" db="EMBL/GenBank/DDBJ databases">
        <title>Genome Sequence of Cubamyces cubensis.</title>
        <authorList>
            <person name="Buettner E."/>
        </authorList>
    </citation>
    <scope>NUCLEOTIDE SEQUENCE</scope>
    <source>
        <strain evidence="9">MPL-01</strain>
    </source>
</reference>
<dbReference type="AlphaFoldDB" id="A0AAD7TWX1"/>
<evidence type="ECO:0000256" key="5">
    <source>
        <dbReference type="PIRSR" id="PIRSR601461-1"/>
    </source>
</evidence>
<dbReference type="CDD" id="cd05471">
    <property type="entry name" value="pepsin_like"/>
    <property type="match status" value="1"/>
</dbReference>
<dbReference type="SUPFAM" id="SSF50630">
    <property type="entry name" value="Acid proteases"/>
    <property type="match status" value="1"/>
</dbReference>
<feature type="active site" evidence="5">
    <location>
        <position position="310"/>
    </location>
</feature>
<comment type="caution">
    <text evidence="9">The sequence shown here is derived from an EMBL/GenBank/DDBJ whole genome shotgun (WGS) entry which is preliminary data.</text>
</comment>
<comment type="similarity">
    <text evidence="1 6">Belongs to the peptidase A1 family.</text>
</comment>
<dbReference type="InterPro" id="IPR001969">
    <property type="entry name" value="Aspartic_peptidase_AS"/>
</dbReference>
<dbReference type="EMBL" id="JAPEVG010000078">
    <property type="protein sequence ID" value="KAJ8487471.1"/>
    <property type="molecule type" value="Genomic_DNA"/>
</dbReference>
<dbReference type="InterPro" id="IPR021109">
    <property type="entry name" value="Peptidase_aspartic_dom_sf"/>
</dbReference>
<dbReference type="PANTHER" id="PTHR47966">
    <property type="entry name" value="BETA-SITE APP-CLEAVING ENZYME, ISOFORM A-RELATED"/>
    <property type="match status" value="1"/>
</dbReference>
<dbReference type="Pfam" id="PF00026">
    <property type="entry name" value="Asp"/>
    <property type="match status" value="1"/>
</dbReference>
<evidence type="ECO:0000259" key="8">
    <source>
        <dbReference type="PROSITE" id="PS51767"/>
    </source>
</evidence>
<evidence type="ECO:0000256" key="7">
    <source>
        <dbReference type="SAM" id="SignalP"/>
    </source>
</evidence>
<evidence type="ECO:0000313" key="10">
    <source>
        <dbReference type="Proteomes" id="UP001215151"/>
    </source>
</evidence>
<dbReference type="FunFam" id="2.40.70.10:FF:000115">
    <property type="entry name" value="Lysosomal aspartic protease"/>
    <property type="match status" value="1"/>
</dbReference>
<organism evidence="9 10">
    <name type="scientific">Trametes cubensis</name>
    <dbReference type="NCBI Taxonomy" id="1111947"/>
    <lineage>
        <taxon>Eukaryota</taxon>
        <taxon>Fungi</taxon>
        <taxon>Dikarya</taxon>
        <taxon>Basidiomycota</taxon>
        <taxon>Agaricomycotina</taxon>
        <taxon>Agaricomycetes</taxon>
        <taxon>Polyporales</taxon>
        <taxon>Polyporaceae</taxon>
        <taxon>Trametes</taxon>
    </lineage>
</organism>
<keyword evidence="3 6" id="KW-0064">Aspartyl protease</keyword>
<dbReference type="GO" id="GO:0004190">
    <property type="term" value="F:aspartic-type endopeptidase activity"/>
    <property type="evidence" value="ECO:0007669"/>
    <property type="project" value="UniProtKB-KW"/>
</dbReference>
<keyword evidence="10" id="KW-1185">Reference proteome</keyword>
<dbReference type="InterPro" id="IPR001461">
    <property type="entry name" value="Aspartic_peptidase_A1"/>
</dbReference>
<proteinExistence type="inferred from homology"/>
<evidence type="ECO:0000256" key="1">
    <source>
        <dbReference type="ARBA" id="ARBA00007447"/>
    </source>
</evidence>
<keyword evidence="4 6" id="KW-0378">Hydrolase</keyword>
<accession>A0AAD7TWX1</accession>
<feature type="active site" evidence="5">
    <location>
        <position position="131"/>
    </location>
</feature>
<dbReference type="PROSITE" id="PS51767">
    <property type="entry name" value="PEPTIDASE_A1"/>
    <property type="match status" value="1"/>
</dbReference>
<dbReference type="InterPro" id="IPR034164">
    <property type="entry name" value="Pepsin-like_dom"/>
</dbReference>
<evidence type="ECO:0000313" key="9">
    <source>
        <dbReference type="EMBL" id="KAJ8487471.1"/>
    </source>
</evidence>
<sequence>MISPKLVLFALTLSLLAAAAPAPLADDLEPTRIHLRKRVSLTRSDGTFDYDEAIRQNVKTANKIRRNIINVQRNTGQLPSGVIKIPAIATLPSRLLVKRQKVPLTDLEDDSEWAGNITVGTPPRTFFIDFDTGSSDLWIPSSSCNTCQGAGKALYDASKSSTSALKDGTFEIEYGDGSSTSGPIYTDTVTVGGVKATQQYFSAVTSESPEFVGDPADGILGLALPAISNLGQDPFFVTAFKQKHAAQNEFAFKLNTTGSELHIGGTNRALYKGSLEYNNLSSNIGYWQIGNANALVNGKSAASGFQTIIDSGTTIMYGPPDAAKKVYAAVKGSQVYDADNGFYSFPCATPPILAFTWGGKSWDISPDNFNLGETQSGSGRCVGALVGKDFGLGDDVWVLGDSFMKNVYTVFSFDKKAVGFAALE</sequence>
<dbReference type="Gene3D" id="2.40.70.10">
    <property type="entry name" value="Acid Proteases"/>
    <property type="match status" value="2"/>
</dbReference>
<dbReference type="PROSITE" id="PS00141">
    <property type="entry name" value="ASP_PROTEASE"/>
    <property type="match status" value="1"/>
</dbReference>
<gene>
    <name evidence="9" type="ORF">ONZ51_g4160</name>
</gene>